<keyword evidence="4" id="KW-1133">Transmembrane helix</keyword>
<sequence length="106" mass="12356">YEYDASIIYSSGDQEFVSNELLPLLETKYNLRCFIYYRDWTIGEKIHKNIADTIYKSRYVIAVMSKNFLKSNFCHAELSLALERVISQRDCCLKVINLDGVSKESL</sequence>
<dbReference type="GO" id="GO:0007165">
    <property type="term" value="P:signal transduction"/>
    <property type="evidence" value="ECO:0007669"/>
    <property type="project" value="InterPro"/>
</dbReference>
<keyword evidence="2" id="KW-0812">Transmembrane</keyword>
<feature type="non-terminal residue" evidence="7">
    <location>
        <position position="1"/>
    </location>
</feature>
<evidence type="ECO:0000256" key="5">
    <source>
        <dbReference type="ARBA" id="ARBA00023136"/>
    </source>
</evidence>
<protein>
    <recommendedName>
        <fullName evidence="6">TIR domain-containing protein</fullName>
    </recommendedName>
</protein>
<proteinExistence type="predicted"/>
<evidence type="ECO:0000256" key="3">
    <source>
        <dbReference type="ARBA" id="ARBA00022729"/>
    </source>
</evidence>
<dbReference type="STRING" id="45351.A7SWZ9"/>
<dbReference type="GO" id="GO:0016020">
    <property type="term" value="C:membrane"/>
    <property type="evidence" value="ECO:0007669"/>
    <property type="project" value="UniProtKB-SubCell"/>
</dbReference>
<name>A7SWZ9_NEMVE</name>
<dbReference type="Proteomes" id="UP000001593">
    <property type="component" value="Unassembled WGS sequence"/>
</dbReference>
<dbReference type="SMART" id="SM00255">
    <property type="entry name" value="TIR"/>
    <property type="match status" value="1"/>
</dbReference>
<evidence type="ECO:0000259" key="6">
    <source>
        <dbReference type="PROSITE" id="PS50104"/>
    </source>
</evidence>
<dbReference type="KEGG" id="nve:5502719"/>
<evidence type="ECO:0000256" key="4">
    <source>
        <dbReference type="ARBA" id="ARBA00022989"/>
    </source>
</evidence>
<dbReference type="EMBL" id="DS469873">
    <property type="protein sequence ID" value="EDO31780.1"/>
    <property type="molecule type" value="Genomic_DNA"/>
</dbReference>
<reference evidence="7 8" key="1">
    <citation type="journal article" date="2007" name="Science">
        <title>Sea anemone genome reveals ancestral eumetazoan gene repertoire and genomic organization.</title>
        <authorList>
            <person name="Putnam N.H."/>
            <person name="Srivastava M."/>
            <person name="Hellsten U."/>
            <person name="Dirks B."/>
            <person name="Chapman J."/>
            <person name="Salamov A."/>
            <person name="Terry A."/>
            <person name="Shapiro H."/>
            <person name="Lindquist E."/>
            <person name="Kapitonov V.V."/>
            <person name="Jurka J."/>
            <person name="Genikhovich G."/>
            <person name="Grigoriev I.V."/>
            <person name="Lucas S.M."/>
            <person name="Steele R.E."/>
            <person name="Finnerty J.R."/>
            <person name="Technau U."/>
            <person name="Martindale M.Q."/>
            <person name="Rokhsar D.S."/>
        </authorList>
    </citation>
    <scope>NUCLEOTIDE SEQUENCE [LARGE SCALE GENOMIC DNA]</scope>
    <source>
        <strain evidence="8">CH2 X CH6</strain>
    </source>
</reference>
<dbReference type="PROSITE" id="PS50104">
    <property type="entry name" value="TIR"/>
    <property type="match status" value="1"/>
</dbReference>
<dbReference type="PhylomeDB" id="A7SWZ9"/>
<dbReference type="PANTHER" id="PTHR24365">
    <property type="entry name" value="TOLL-LIKE RECEPTOR"/>
    <property type="match status" value="1"/>
</dbReference>
<dbReference type="eggNOG" id="KOG4641">
    <property type="taxonomic scope" value="Eukaryota"/>
</dbReference>
<dbReference type="Gene3D" id="3.40.50.10140">
    <property type="entry name" value="Toll/interleukin-1 receptor homology (TIR) domain"/>
    <property type="match status" value="1"/>
</dbReference>
<keyword evidence="5" id="KW-0472">Membrane</keyword>
<evidence type="ECO:0000256" key="1">
    <source>
        <dbReference type="ARBA" id="ARBA00004370"/>
    </source>
</evidence>
<accession>A7SWZ9</accession>
<dbReference type="AlphaFoldDB" id="A7SWZ9"/>
<comment type="subcellular location">
    <subcellularLocation>
        <location evidence="1">Membrane</location>
    </subcellularLocation>
</comment>
<dbReference type="InParanoid" id="A7SWZ9"/>
<keyword evidence="3" id="KW-0732">Signal</keyword>
<dbReference type="Pfam" id="PF13676">
    <property type="entry name" value="TIR_2"/>
    <property type="match status" value="1"/>
</dbReference>
<evidence type="ECO:0000313" key="7">
    <source>
        <dbReference type="EMBL" id="EDO31780.1"/>
    </source>
</evidence>
<dbReference type="PRINTS" id="PR01537">
    <property type="entry name" value="INTRLKN1R1F"/>
</dbReference>
<evidence type="ECO:0000256" key="2">
    <source>
        <dbReference type="ARBA" id="ARBA00022692"/>
    </source>
</evidence>
<dbReference type="PANTHER" id="PTHR24365:SF541">
    <property type="entry name" value="PROTEIN TOLL-RELATED"/>
    <property type="match status" value="1"/>
</dbReference>
<evidence type="ECO:0000313" key="8">
    <source>
        <dbReference type="Proteomes" id="UP000001593"/>
    </source>
</evidence>
<dbReference type="InterPro" id="IPR000157">
    <property type="entry name" value="TIR_dom"/>
</dbReference>
<dbReference type="SUPFAM" id="SSF52200">
    <property type="entry name" value="Toll/Interleukin receptor TIR domain"/>
    <property type="match status" value="1"/>
</dbReference>
<dbReference type="InterPro" id="IPR035897">
    <property type="entry name" value="Toll_tir_struct_dom_sf"/>
</dbReference>
<feature type="non-terminal residue" evidence="7">
    <location>
        <position position="106"/>
    </location>
</feature>
<dbReference type="HOGENOM" id="CLU_053932_3_1_1"/>
<feature type="domain" description="TIR" evidence="6">
    <location>
        <begin position="1"/>
        <end position="106"/>
    </location>
</feature>
<dbReference type="OMA" id="KSNFCHA"/>
<organism evidence="7 8">
    <name type="scientific">Nematostella vectensis</name>
    <name type="common">Starlet sea anemone</name>
    <dbReference type="NCBI Taxonomy" id="45351"/>
    <lineage>
        <taxon>Eukaryota</taxon>
        <taxon>Metazoa</taxon>
        <taxon>Cnidaria</taxon>
        <taxon>Anthozoa</taxon>
        <taxon>Hexacorallia</taxon>
        <taxon>Actiniaria</taxon>
        <taxon>Edwardsiidae</taxon>
        <taxon>Nematostella</taxon>
    </lineage>
</organism>
<keyword evidence="8" id="KW-1185">Reference proteome</keyword>
<gene>
    <name evidence="7" type="ORF">NEMVEDRAFT_v1g16632</name>
</gene>